<reference evidence="15" key="1">
    <citation type="submission" date="2021-01" db="EMBL/GenBank/DDBJ databases">
        <authorList>
            <person name="Corre E."/>
            <person name="Pelletier E."/>
            <person name="Niang G."/>
            <person name="Scheremetjew M."/>
            <person name="Finn R."/>
            <person name="Kale V."/>
            <person name="Holt S."/>
            <person name="Cochrane G."/>
            <person name="Meng A."/>
            <person name="Brown T."/>
            <person name="Cohen L."/>
        </authorList>
    </citation>
    <scope>NUCLEOTIDE SEQUENCE</scope>
    <source>
        <strain evidence="15">CCMP622</strain>
    </source>
</reference>
<evidence type="ECO:0000256" key="1">
    <source>
        <dbReference type="ARBA" id="ARBA00004123"/>
    </source>
</evidence>
<dbReference type="InterPro" id="IPR003347">
    <property type="entry name" value="JmjC_dom"/>
</dbReference>
<dbReference type="PROSITE" id="PS51184">
    <property type="entry name" value="JMJC"/>
    <property type="match status" value="1"/>
</dbReference>
<dbReference type="SUPFAM" id="SSF51197">
    <property type="entry name" value="Clavaminate synthase-like"/>
    <property type="match status" value="1"/>
</dbReference>
<evidence type="ECO:0000256" key="6">
    <source>
        <dbReference type="ARBA" id="ARBA00022964"/>
    </source>
</evidence>
<accession>A0A7S2XFH2</accession>
<dbReference type="EC" id="1.14.11.-" evidence="12"/>
<dbReference type="GO" id="GO:0005730">
    <property type="term" value="C:nucleolus"/>
    <property type="evidence" value="ECO:0007669"/>
    <property type="project" value="TreeGrafter"/>
</dbReference>
<evidence type="ECO:0000313" key="15">
    <source>
        <dbReference type="EMBL" id="CAD9770409.1"/>
    </source>
</evidence>
<evidence type="ECO:0000256" key="9">
    <source>
        <dbReference type="ARBA" id="ARBA00023015"/>
    </source>
</evidence>
<evidence type="ECO:0000256" key="13">
    <source>
        <dbReference type="SAM" id="MobiDB-lite"/>
    </source>
</evidence>
<evidence type="ECO:0000256" key="8">
    <source>
        <dbReference type="ARBA" id="ARBA00023004"/>
    </source>
</evidence>
<dbReference type="GO" id="GO:0032453">
    <property type="term" value="F:histone H3K4 demethylase activity"/>
    <property type="evidence" value="ECO:0007669"/>
    <property type="project" value="TreeGrafter"/>
</dbReference>
<keyword evidence="10 12" id="KW-0804">Transcription</keyword>
<evidence type="ECO:0000256" key="5">
    <source>
        <dbReference type="ARBA" id="ARBA00022853"/>
    </source>
</evidence>
<evidence type="ECO:0000256" key="10">
    <source>
        <dbReference type="ARBA" id="ARBA00023163"/>
    </source>
</evidence>
<feature type="compositionally biased region" description="Basic and acidic residues" evidence="13">
    <location>
        <begin position="181"/>
        <end position="190"/>
    </location>
</feature>
<dbReference type="Pfam" id="PF08007">
    <property type="entry name" value="JmjC_2"/>
    <property type="match status" value="1"/>
</dbReference>
<dbReference type="AlphaFoldDB" id="A0A7S2XFH2"/>
<comment type="cofactor">
    <cofactor evidence="12">
        <name>Fe(2+)</name>
        <dbReference type="ChEBI" id="CHEBI:29033"/>
    </cofactor>
    <text evidence="12">Binds 1 Fe(2+) ion per subunit.</text>
</comment>
<evidence type="ECO:0000256" key="11">
    <source>
        <dbReference type="ARBA" id="ARBA00023242"/>
    </source>
</evidence>
<dbReference type="PANTHER" id="PTHR13096:SF8">
    <property type="entry name" value="RIBOSOMAL OXYGENASE 1"/>
    <property type="match status" value="1"/>
</dbReference>
<proteinExistence type="inferred from homology"/>
<dbReference type="Pfam" id="PF21233">
    <property type="entry name" value="WHD_RIOX1"/>
    <property type="match status" value="1"/>
</dbReference>
<evidence type="ECO:0000256" key="4">
    <source>
        <dbReference type="ARBA" id="ARBA00022723"/>
    </source>
</evidence>
<comment type="function">
    <text evidence="12">Oxygenase that can act as both a histone lysine demethylase and a ribosomal histidine hydroxylase.</text>
</comment>
<keyword evidence="5" id="KW-0156">Chromatin regulator</keyword>
<dbReference type="Gene3D" id="2.60.120.650">
    <property type="entry name" value="Cupin"/>
    <property type="match status" value="1"/>
</dbReference>
<sequence length="299" mass="33173">MQLEGRKRWRLYPPRGPDDVLPLFSSQDLDPKELPEPMLDTVLRPGDLLYAPRGTIHQAVALPGGAPSLHLTISSGQRWTFSEYLALLLPRAVDLAAESDAAFRASLPRNFQDYMGVIHVDKAKLKKKRVSFRDMVFNLAKKLITEDYFALDGAADQMARDFIHGRVPPLMPKAVRQRLEEAKKNDRGYDQDSSSAGDGGAGQLTETMHIALVAKGCARLVMEGEAAMLYFSTANSKVFKGEEEQSLPFADHCAPALEQILDAYPRFVRVGDLDQLEKEERLIVANVLFQAGLVVAKHG</sequence>
<protein>
    <recommendedName>
        <fullName evidence="12">Bifunctional lysine-specific demethylase and histidyl-hydroxylase</fullName>
        <ecNumber evidence="12">1.14.11.-</ecNumber>
    </recommendedName>
</protein>
<organism evidence="15">
    <name type="scientific">Lotharella oceanica</name>
    <dbReference type="NCBI Taxonomy" id="641309"/>
    <lineage>
        <taxon>Eukaryota</taxon>
        <taxon>Sar</taxon>
        <taxon>Rhizaria</taxon>
        <taxon>Cercozoa</taxon>
        <taxon>Chlorarachniophyceae</taxon>
        <taxon>Lotharella</taxon>
    </lineage>
</organism>
<keyword evidence="8 12" id="KW-0408">Iron</keyword>
<dbReference type="InterPro" id="IPR049043">
    <property type="entry name" value="WHD_RIOX1"/>
</dbReference>
<keyword evidence="9 12" id="KW-0805">Transcription regulation</keyword>
<dbReference type="GO" id="GO:0051864">
    <property type="term" value="F:histone H3K36 demethylase activity"/>
    <property type="evidence" value="ECO:0007669"/>
    <property type="project" value="TreeGrafter"/>
</dbReference>
<evidence type="ECO:0000256" key="7">
    <source>
        <dbReference type="ARBA" id="ARBA00023002"/>
    </source>
</evidence>
<dbReference type="PANTHER" id="PTHR13096">
    <property type="entry name" value="MINA53 MYC INDUCED NUCLEAR ANTIGEN"/>
    <property type="match status" value="1"/>
</dbReference>
<feature type="domain" description="JmjC" evidence="14">
    <location>
        <begin position="1"/>
        <end position="92"/>
    </location>
</feature>
<evidence type="ECO:0000259" key="14">
    <source>
        <dbReference type="PROSITE" id="PS51184"/>
    </source>
</evidence>
<comment type="similarity">
    <text evidence="2">Belongs to the ROX family. NO66 subfamily.</text>
</comment>
<evidence type="ECO:0000256" key="12">
    <source>
        <dbReference type="RuleBase" id="RU366061"/>
    </source>
</evidence>
<dbReference type="EMBL" id="HBHP01023112">
    <property type="protein sequence ID" value="CAD9770409.1"/>
    <property type="molecule type" value="Transcribed_RNA"/>
</dbReference>
<dbReference type="InterPro" id="IPR039994">
    <property type="entry name" value="NO66-like"/>
</dbReference>
<gene>
    <name evidence="15" type="ORF">LSP00402_LOCUS14395</name>
</gene>
<feature type="region of interest" description="Disordered" evidence="13">
    <location>
        <begin position="181"/>
        <end position="201"/>
    </location>
</feature>
<name>A0A7S2XFH2_9EUKA</name>
<keyword evidence="11 12" id="KW-0539">Nucleus</keyword>
<keyword evidence="3" id="KW-0678">Repressor</keyword>
<keyword evidence="7 12" id="KW-0560">Oxidoreductase</keyword>
<dbReference type="Gene3D" id="3.90.930.40">
    <property type="match status" value="1"/>
</dbReference>
<keyword evidence="4 12" id="KW-0479">Metal-binding</keyword>
<dbReference type="Gene3D" id="1.10.10.1500">
    <property type="entry name" value="JmjC domain-containing ribosomal oxygenase (ROX), dimer domain"/>
    <property type="match status" value="1"/>
</dbReference>
<dbReference type="GO" id="GO:0005506">
    <property type="term" value="F:iron ion binding"/>
    <property type="evidence" value="ECO:0007669"/>
    <property type="project" value="UniProtKB-UniRule"/>
</dbReference>
<evidence type="ECO:0000256" key="3">
    <source>
        <dbReference type="ARBA" id="ARBA00022491"/>
    </source>
</evidence>
<evidence type="ECO:0000256" key="2">
    <source>
        <dbReference type="ARBA" id="ARBA00010309"/>
    </source>
</evidence>
<comment type="subcellular location">
    <subcellularLocation>
        <location evidence="1 12">Nucleus</location>
    </subcellularLocation>
</comment>
<keyword evidence="6 12" id="KW-0223">Dioxygenase</keyword>